<sequence length="351" mass="41048">MGRQKQSLSKRPSVATKESKKEPKTKSIVEEREKVMTPEKKEYRYTCLSCHCSANNPVNFPISYSVIYAGNDHRLPYCRDCLNAMWAIVAKDYSDYQDIYRRICMYFDIYYNAEVAEIAYKESESEKRVSRYITKINRYPYSNKTYQDTIKEDMSKRHTENFDGLYEPIEKTVPHEIIDFWGAGLESASDYQELQASYEKWNSEVECSKPSQRILIKRICFNELKTHKAMIAGDDTTKLTDELNKLLDSAKLQPKQVKDVSIADENTFGTLIKKWEDEEPVPEPLPEFKDVDGIIKYISVWFYGHLAKMFGKRNKWGKLYNDEVSKYTVTPPEYNSEDDDIDFESIFGADE</sequence>
<protein>
    <submittedName>
        <fullName evidence="2">Uncharacterized protein</fullName>
    </submittedName>
</protein>
<organism evidence="2 3">
    <name type="scientific">Ruminococcus bicirculans</name>
    <name type="common">ex Wegman et al. 2014</name>
    <dbReference type="NCBI Taxonomy" id="1160721"/>
    <lineage>
        <taxon>Bacteria</taxon>
        <taxon>Bacillati</taxon>
        <taxon>Bacillota</taxon>
        <taxon>Clostridia</taxon>
        <taxon>Eubacteriales</taxon>
        <taxon>Oscillospiraceae</taxon>
        <taxon>Ruminococcus</taxon>
    </lineage>
</organism>
<dbReference type="EMBL" id="JAQMLS010000002">
    <property type="protein sequence ID" value="MDB8741064.1"/>
    <property type="molecule type" value="Genomic_DNA"/>
</dbReference>
<evidence type="ECO:0000313" key="3">
    <source>
        <dbReference type="Proteomes" id="UP001211421"/>
    </source>
</evidence>
<comment type="caution">
    <text evidence="2">The sequence shown here is derived from an EMBL/GenBank/DDBJ whole genome shotgun (WGS) entry which is preliminary data.</text>
</comment>
<feature type="compositionally biased region" description="Polar residues" evidence="1">
    <location>
        <begin position="1"/>
        <end position="10"/>
    </location>
</feature>
<dbReference type="RefSeq" id="WP_195551102.1">
    <property type="nucleotide sequence ID" value="NZ_JADMNX010000002.1"/>
</dbReference>
<reference evidence="2" key="1">
    <citation type="submission" date="2023-01" db="EMBL/GenBank/DDBJ databases">
        <title>Human gut microbiome strain richness.</title>
        <authorList>
            <person name="Chen-Liaw A."/>
        </authorList>
    </citation>
    <scope>NUCLEOTIDE SEQUENCE</scope>
    <source>
        <strain evidence="2">D59st1_B8_D59t2_181005</strain>
    </source>
</reference>
<feature type="region of interest" description="Disordered" evidence="1">
    <location>
        <begin position="1"/>
        <end position="33"/>
    </location>
</feature>
<dbReference type="AlphaFoldDB" id="A0AAW6E1Y5"/>
<proteinExistence type="predicted"/>
<evidence type="ECO:0000313" key="2">
    <source>
        <dbReference type="EMBL" id="MDB8741064.1"/>
    </source>
</evidence>
<name>A0AAW6E1Y5_9FIRM</name>
<dbReference type="Proteomes" id="UP001211421">
    <property type="component" value="Unassembled WGS sequence"/>
</dbReference>
<accession>A0AAW6E1Y5</accession>
<feature type="compositionally biased region" description="Basic and acidic residues" evidence="1">
    <location>
        <begin position="17"/>
        <end position="33"/>
    </location>
</feature>
<evidence type="ECO:0000256" key="1">
    <source>
        <dbReference type="SAM" id="MobiDB-lite"/>
    </source>
</evidence>
<gene>
    <name evidence="2" type="ORF">PNV70_03155</name>
</gene>